<protein>
    <submittedName>
        <fullName evidence="1">Uncharacterized protein</fullName>
    </submittedName>
</protein>
<accession>A0A4P7CHZ8</accession>
<name>A0A4P7CHZ8_9PAST</name>
<proteinExistence type="predicted"/>
<keyword evidence="2" id="KW-1185">Reference proteome</keyword>
<dbReference type="RefSeq" id="WP_162857480.1">
    <property type="nucleotide sequence ID" value="NZ_CP038145.1"/>
</dbReference>
<reference evidence="1 2" key="1">
    <citation type="submission" date="2019-03" db="EMBL/GenBank/DDBJ databases">
        <authorList>
            <person name="Che Y."/>
            <person name="Zhou L."/>
        </authorList>
    </citation>
    <scope>NUCLEOTIDE SEQUENCE [LARGE SCALE GENOMIC DNA]</scope>
    <source>
        <strain evidence="1 2">AIFJ1607</strain>
    </source>
</reference>
<organism evidence="1 2">
    <name type="scientific">Actinobacillus indolicus</name>
    <dbReference type="NCBI Taxonomy" id="51049"/>
    <lineage>
        <taxon>Bacteria</taxon>
        <taxon>Pseudomonadati</taxon>
        <taxon>Pseudomonadota</taxon>
        <taxon>Gammaproteobacteria</taxon>
        <taxon>Pasteurellales</taxon>
        <taxon>Pasteurellaceae</taxon>
        <taxon>Actinobacillus</taxon>
    </lineage>
</organism>
<dbReference type="KEGG" id="aio:EXH44_10810"/>
<dbReference type="EMBL" id="CP038145">
    <property type="protein sequence ID" value="QBQ64676.1"/>
    <property type="molecule type" value="Genomic_DNA"/>
</dbReference>
<dbReference type="Proteomes" id="UP000294444">
    <property type="component" value="Chromosome"/>
</dbReference>
<gene>
    <name evidence="1" type="ORF">EXH44_10810</name>
</gene>
<sequence>MSKGGGNVTYNSTKSVLPENHIELWNKSIAVKSDPNNRWAVELKDGKTIYHRFQDDGNGNFHWNGSTNGKTSKGETRAIKITDVPTELKR</sequence>
<evidence type="ECO:0000313" key="2">
    <source>
        <dbReference type="Proteomes" id="UP000294444"/>
    </source>
</evidence>
<dbReference type="AlphaFoldDB" id="A0A4P7CHZ8"/>
<evidence type="ECO:0000313" key="1">
    <source>
        <dbReference type="EMBL" id="QBQ64676.1"/>
    </source>
</evidence>